<dbReference type="InterPro" id="IPR001878">
    <property type="entry name" value="Znf_CCHC"/>
</dbReference>
<reference evidence="4" key="1">
    <citation type="journal article" date="2022" name="Int. J. Mol. Sci.">
        <title>Draft Genome of Tanacetum Coccineum: Genomic Comparison of Closely Related Tanacetum-Family Plants.</title>
        <authorList>
            <person name="Yamashiro T."/>
            <person name="Shiraishi A."/>
            <person name="Nakayama K."/>
            <person name="Satake H."/>
        </authorList>
    </citation>
    <scope>NUCLEOTIDE SEQUENCE</scope>
</reference>
<dbReference type="Gene3D" id="3.10.10.10">
    <property type="entry name" value="HIV Type 1 Reverse Transcriptase, subunit A, domain 1"/>
    <property type="match status" value="1"/>
</dbReference>
<dbReference type="InterPro" id="IPR032567">
    <property type="entry name" value="RTL1-rel"/>
</dbReference>
<keyword evidence="5" id="KW-1185">Reference proteome</keyword>
<evidence type="ECO:0000256" key="2">
    <source>
        <dbReference type="SAM" id="MobiDB-lite"/>
    </source>
</evidence>
<keyword evidence="1" id="KW-0863">Zinc-finger</keyword>
<keyword evidence="4" id="KW-0808">Transferase</keyword>
<evidence type="ECO:0000313" key="5">
    <source>
        <dbReference type="Proteomes" id="UP001151760"/>
    </source>
</evidence>
<dbReference type="GO" id="GO:0003964">
    <property type="term" value="F:RNA-directed DNA polymerase activity"/>
    <property type="evidence" value="ECO:0007669"/>
    <property type="project" value="UniProtKB-KW"/>
</dbReference>
<dbReference type="PANTHER" id="PTHR15503:SF42">
    <property type="entry name" value="ZINC FINGER, CCHC-TYPE, RETROTRANSPOSON GAG DOMAIN, ASPARTIC PEPTIDASE DOMAIN PROTEIN-RELATED"/>
    <property type="match status" value="1"/>
</dbReference>
<reference evidence="4" key="2">
    <citation type="submission" date="2022-01" db="EMBL/GenBank/DDBJ databases">
        <authorList>
            <person name="Yamashiro T."/>
            <person name="Shiraishi A."/>
            <person name="Satake H."/>
            <person name="Nakayama K."/>
        </authorList>
    </citation>
    <scope>NUCLEOTIDE SEQUENCE</scope>
</reference>
<dbReference type="SUPFAM" id="SSF57756">
    <property type="entry name" value="Retrovirus zinc finger-like domains"/>
    <property type="match status" value="1"/>
</dbReference>
<feature type="region of interest" description="Disordered" evidence="2">
    <location>
        <begin position="78"/>
        <end position="102"/>
    </location>
</feature>
<comment type="caution">
    <text evidence="4">The sequence shown here is derived from an EMBL/GenBank/DDBJ whole genome shotgun (WGS) entry which is preliminary data.</text>
</comment>
<name>A0ABQ5ABR9_9ASTR</name>
<dbReference type="SMART" id="SM00343">
    <property type="entry name" value="ZnF_C2HC"/>
    <property type="match status" value="2"/>
</dbReference>
<sequence>NAPKNILNLSVISMLMPDDVDRLEQDRESLIASGERASLLEQVASLERSIMRLRGTMMMERARADRFWQRVRFMESELSDGDNGNGGDGNGGNGNPNENNRNARPVAREYTYQDFMKCQPLNFKRTEGVVGLRTVGTDAAFAMSWGELMKLMAKVYCPRNEIQKMEYELWNLTVKNNDLAAYTQRFQELTMMSTKMSNVIAAEPTRLQDVVWITNNLMDQKLKAYAVKNAKNKRRMEVNQIDNRGQQPPFKRLNVGGHNVARAYTAGNNKRKPYNGLLPLYNKCKLHNEGSCTVRCGNCNKVGHLSWDCKVTNSTTSTQRGQVVNQRVVTCFECGRQGHYRSDCPKLKDQNRGNKAGNKNGIGEARGKAYVLGGGDANPDSNVVKGTFLLNNHYASMIFDSGADRSFVSTTFSTLLDVTPDTLDVSYAVELADGRISETNTVLRGCTLGLLGHPFNIDLMPVELGSFDVIIGMDWLANHHAVIVCDEKIVRIPYGDEVLIVQGDRDGKGEKSKLSIISCTKTQKYIKRGCPIFLAQVTKKEIENESEEKRLEDVPTVRDFSEVFPEDLPGLPPTRQVEFQIDLVPGAAPVARAPYRLAPSELQELSTQLQELSDKGFIRPNQKELNMRQRRWLELLSDYDCEIRYHPGKANDKMYQDLKKLYWWPNMKAEIATYNEVLGWDRHLPLVEFPTTTVITRVSKLHRLKLSNGKKSRSPICWAEVGDAQLTGPEIIHETTEKIIQIKKHIQAARDRQKSYADRRCKPLEFEVGDKVM</sequence>
<gene>
    <name evidence="4" type="ORF">Tco_0821259</name>
</gene>
<dbReference type="SUPFAM" id="SSF56672">
    <property type="entry name" value="DNA/RNA polymerases"/>
    <property type="match status" value="1"/>
</dbReference>
<dbReference type="EMBL" id="BQNB010012168">
    <property type="protein sequence ID" value="GJT00090.1"/>
    <property type="molecule type" value="Genomic_DNA"/>
</dbReference>
<accession>A0ABQ5ABR9</accession>
<dbReference type="Pfam" id="PF08284">
    <property type="entry name" value="RVP_2"/>
    <property type="match status" value="1"/>
</dbReference>
<dbReference type="InterPro" id="IPR036875">
    <property type="entry name" value="Znf_CCHC_sf"/>
</dbReference>
<keyword evidence="4" id="KW-0695">RNA-directed DNA polymerase</keyword>
<dbReference type="PANTHER" id="PTHR15503">
    <property type="entry name" value="LDOC1 RELATED"/>
    <property type="match status" value="1"/>
</dbReference>
<dbReference type="CDD" id="cd00303">
    <property type="entry name" value="retropepsin_like"/>
    <property type="match status" value="1"/>
</dbReference>
<feature type="domain" description="CCHC-type" evidence="3">
    <location>
        <begin position="295"/>
        <end position="310"/>
    </location>
</feature>
<feature type="compositionally biased region" description="Gly residues" evidence="2">
    <location>
        <begin position="83"/>
        <end position="94"/>
    </location>
</feature>
<proteinExistence type="predicted"/>
<dbReference type="InterPro" id="IPR021109">
    <property type="entry name" value="Peptidase_aspartic_dom_sf"/>
</dbReference>
<feature type="domain" description="CCHC-type" evidence="3">
    <location>
        <begin position="331"/>
        <end position="346"/>
    </location>
</feature>
<keyword evidence="4" id="KW-0548">Nucleotidyltransferase</keyword>
<dbReference type="InterPro" id="IPR043502">
    <property type="entry name" value="DNA/RNA_pol_sf"/>
</dbReference>
<dbReference type="Gene3D" id="4.10.60.10">
    <property type="entry name" value="Zinc finger, CCHC-type"/>
    <property type="match status" value="1"/>
</dbReference>
<evidence type="ECO:0000313" key="4">
    <source>
        <dbReference type="EMBL" id="GJT00090.1"/>
    </source>
</evidence>
<feature type="non-terminal residue" evidence="4">
    <location>
        <position position="1"/>
    </location>
</feature>
<organism evidence="4 5">
    <name type="scientific">Tanacetum coccineum</name>
    <dbReference type="NCBI Taxonomy" id="301880"/>
    <lineage>
        <taxon>Eukaryota</taxon>
        <taxon>Viridiplantae</taxon>
        <taxon>Streptophyta</taxon>
        <taxon>Embryophyta</taxon>
        <taxon>Tracheophyta</taxon>
        <taxon>Spermatophyta</taxon>
        <taxon>Magnoliopsida</taxon>
        <taxon>eudicotyledons</taxon>
        <taxon>Gunneridae</taxon>
        <taxon>Pentapetalae</taxon>
        <taxon>asterids</taxon>
        <taxon>campanulids</taxon>
        <taxon>Asterales</taxon>
        <taxon>Asteraceae</taxon>
        <taxon>Asteroideae</taxon>
        <taxon>Anthemideae</taxon>
        <taxon>Anthemidinae</taxon>
        <taxon>Tanacetum</taxon>
    </lineage>
</organism>
<evidence type="ECO:0000256" key="1">
    <source>
        <dbReference type="PROSITE-ProRule" id="PRU00047"/>
    </source>
</evidence>
<keyword evidence="1" id="KW-0479">Metal-binding</keyword>
<evidence type="ECO:0000259" key="3">
    <source>
        <dbReference type="PROSITE" id="PS50158"/>
    </source>
</evidence>
<dbReference type="Pfam" id="PF00098">
    <property type="entry name" value="zf-CCHC"/>
    <property type="match status" value="1"/>
</dbReference>
<dbReference type="InterPro" id="IPR005162">
    <property type="entry name" value="Retrotrans_gag_dom"/>
</dbReference>
<dbReference type="Pfam" id="PF03732">
    <property type="entry name" value="Retrotrans_gag"/>
    <property type="match status" value="1"/>
</dbReference>
<dbReference type="PROSITE" id="PS50158">
    <property type="entry name" value="ZF_CCHC"/>
    <property type="match status" value="2"/>
</dbReference>
<dbReference type="Gene3D" id="2.40.70.10">
    <property type="entry name" value="Acid Proteases"/>
    <property type="match status" value="1"/>
</dbReference>
<keyword evidence="1" id="KW-0862">Zinc</keyword>
<dbReference type="Proteomes" id="UP001151760">
    <property type="component" value="Unassembled WGS sequence"/>
</dbReference>
<dbReference type="SUPFAM" id="SSF50630">
    <property type="entry name" value="Acid proteases"/>
    <property type="match status" value="1"/>
</dbReference>
<protein>
    <submittedName>
        <fullName evidence="4">Reverse transcriptase domain-containing protein</fullName>
    </submittedName>
</protein>